<dbReference type="SUPFAM" id="SSF54631">
    <property type="entry name" value="CBS-domain pair"/>
    <property type="match status" value="1"/>
</dbReference>
<dbReference type="Proteomes" id="UP000240739">
    <property type="component" value="Unassembled WGS sequence"/>
</dbReference>
<evidence type="ECO:0000256" key="1">
    <source>
        <dbReference type="ARBA" id="ARBA00023122"/>
    </source>
</evidence>
<evidence type="ECO:0000256" key="2">
    <source>
        <dbReference type="PROSITE-ProRule" id="PRU00703"/>
    </source>
</evidence>
<keyword evidence="5" id="KW-1185">Reference proteome</keyword>
<dbReference type="InterPro" id="IPR000644">
    <property type="entry name" value="CBS_dom"/>
</dbReference>
<proteinExistence type="predicted"/>
<name>A0A2T4UF06_9ACTN</name>
<evidence type="ECO:0000313" key="4">
    <source>
        <dbReference type="EMBL" id="PTL56361.1"/>
    </source>
</evidence>
<dbReference type="InterPro" id="IPR051257">
    <property type="entry name" value="Diverse_CBS-Domain"/>
</dbReference>
<feature type="domain" description="CBS" evidence="3">
    <location>
        <begin position="10"/>
        <end position="67"/>
    </location>
</feature>
<protein>
    <recommendedName>
        <fullName evidence="3">CBS domain-containing protein</fullName>
    </recommendedName>
</protein>
<gene>
    <name evidence="4" type="ORF">C7Y72_15450</name>
</gene>
<accession>A0A2T4UF06</accession>
<dbReference type="Gene3D" id="3.10.580.10">
    <property type="entry name" value="CBS-domain"/>
    <property type="match status" value="1"/>
</dbReference>
<evidence type="ECO:0000259" key="3">
    <source>
        <dbReference type="PROSITE" id="PS51371"/>
    </source>
</evidence>
<comment type="caution">
    <text evidence="4">The sequence shown here is derived from an EMBL/GenBank/DDBJ whole genome shotgun (WGS) entry which is preliminary data.</text>
</comment>
<dbReference type="AlphaFoldDB" id="A0A2T4UF06"/>
<dbReference type="Pfam" id="PF00571">
    <property type="entry name" value="CBS"/>
    <property type="match status" value="2"/>
</dbReference>
<keyword evidence="1 2" id="KW-0129">CBS domain</keyword>
<dbReference type="OrthoDB" id="9799454at2"/>
<dbReference type="PANTHER" id="PTHR43080">
    <property type="entry name" value="CBS DOMAIN-CONTAINING PROTEIN CBSX3, MITOCHONDRIAL"/>
    <property type="match status" value="1"/>
</dbReference>
<dbReference type="PROSITE" id="PS51371">
    <property type="entry name" value="CBS"/>
    <property type="match status" value="2"/>
</dbReference>
<dbReference type="PANTHER" id="PTHR43080:SF2">
    <property type="entry name" value="CBS DOMAIN-CONTAINING PROTEIN"/>
    <property type="match status" value="1"/>
</dbReference>
<feature type="domain" description="CBS" evidence="3">
    <location>
        <begin position="102"/>
        <end position="155"/>
    </location>
</feature>
<dbReference type="SMART" id="SM00116">
    <property type="entry name" value="CBS"/>
    <property type="match status" value="2"/>
</dbReference>
<sequence>MAALTVAEIMDPDAVTIGPDADVESAIRLMRSTDVPGVPVVNEGGRCVGIVTEADLVIRDEQGDLHLPHYIELFGGIIYLEPLRRFEERLRKAFAARVEDLMTADPDTIESTATVREAAKLIAGSGHNRLPVVEHGRFVGLVTRVDVLDALAHQD</sequence>
<evidence type="ECO:0000313" key="5">
    <source>
        <dbReference type="Proteomes" id="UP000240739"/>
    </source>
</evidence>
<dbReference type="RefSeq" id="WP_107570080.1">
    <property type="nucleotide sequence ID" value="NZ_PYYB01000002.1"/>
</dbReference>
<dbReference type="CDD" id="cd04586">
    <property type="entry name" value="CBS_pair_BON_assoc"/>
    <property type="match status" value="1"/>
</dbReference>
<organism evidence="4 5">
    <name type="scientific">Paraconexibacter algicola</name>
    <dbReference type="NCBI Taxonomy" id="2133960"/>
    <lineage>
        <taxon>Bacteria</taxon>
        <taxon>Bacillati</taxon>
        <taxon>Actinomycetota</taxon>
        <taxon>Thermoleophilia</taxon>
        <taxon>Solirubrobacterales</taxon>
        <taxon>Paraconexibacteraceae</taxon>
        <taxon>Paraconexibacter</taxon>
    </lineage>
</organism>
<dbReference type="InterPro" id="IPR046342">
    <property type="entry name" value="CBS_dom_sf"/>
</dbReference>
<dbReference type="EMBL" id="PYYB01000002">
    <property type="protein sequence ID" value="PTL56361.1"/>
    <property type="molecule type" value="Genomic_DNA"/>
</dbReference>
<reference evidence="4 5" key="1">
    <citation type="submission" date="2018-03" db="EMBL/GenBank/DDBJ databases">
        <title>Aquarubrobacter algicola gen. nov., sp. nov., a novel actinobacterium isolated from shallow eutrophic lake during the end of cyanobacterial harmful algal blooms.</title>
        <authorList>
            <person name="Chun S.J."/>
        </authorList>
    </citation>
    <scope>NUCLEOTIDE SEQUENCE [LARGE SCALE GENOMIC DNA]</scope>
    <source>
        <strain evidence="4 5">Seoho-28</strain>
    </source>
</reference>